<sequence>MNPKDTSQHTPKEIDSKLALRLVTGRLVPLKTTLEISARYSVVNVYIAAVFPTQKASAALNLAGKLVPNDGGLNLQHLSRFAKYAELPETIRTSISSTQPPESPFLEHNAKYFIVGSTVAIAEQDLIEALSSVLDRVLVYTAPVPLLAPTSQEQATLWTSKYWRTTFNKNHSFGPHPHLLSKGEEEIREDVAKWMNLAAEVARESNKTGSGEELGVVVIGRWNGIARPIAVAGDGRWLDWPREGYGNVTAHAALRAIGMVAEGLRRKEESEQTQGTIEEGIFQDQPYGVIEKELYRPSEGSDGYLCHNLEIYCTHEPCVMCSMAIVHSRFGKVVFGQRMPKTGGLCADGDLGHGLFWRKELNWTLHAWHWEFDAVGPGADFDGNA</sequence>
<dbReference type="GO" id="GO:0005737">
    <property type="term" value="C:cytoplasm"/>
    <property type="evidence" value="ECO:0007669"/>
    <property type="project" value="TreeGrafter"/>
</dbReference>
<feature type="domain" description="CMP/dCMP-type deaminase" evidence="3">
    <location>
        <begin position="189"/>
        <end position="348"/>
    </location>
</feature>
<dbReference type="OrthoDB" id="3180714at2759"/>
<keyword evidence="1" id="KW-0819">tRNA processing</keyword>
<dbReference type="CDD" id="cd01285">
    <property type="entry name" value="nucleoside_deaminase"/>
    <property type="match status" value="1"/>
</dbReference>
<accession>A0A9P6VHX2</accession>
<dbReference type="PANTHER" id="PTHR11079:SF156">
    <property type="entry name" value="INACTIVE TRNA-SPECIFIC ADENOSINE DEAMINASE-LIKE PROTEIN 3-RELATED"/>
    <property type="match status" value="1"/>
</dbReference>
<dbReference type="Proteomes" id="UP000785200">
    <property type="component" value="Unassembled WGS sequence"/>
</dbReference>
<comment type="similarity">
    <text evidence="2">Belongs to the cytidine and deoxycytidylate deaminase family. ADAT3 subfamily.</text>
</comment>
<dbReference type="GO" id="GO:0005634">
    <property type="term" value="C:nucleus"/>
    <property type="evidence" value="ECO:0007669"/>
    <property type="project" value="TreeGrafter"/>
</dbReference>
<evidence type="ECO:0000259" key="3">
    <source>
        <dbReference type="PROSITE" id="PS51747"/>
    </source>
</evidence>
<evidence type="ECO:0000256" key="2">
    <source>
        <dbReference type="ARBA" id="ARBA00038160"/>
    </source>
</evidence>
<dbReference type="Gene3D" id="3.40.140.10">
    <property type="entry name" value="Cytidine Deaminase, domain 2"/>
    <property type="match status" value="1"/>
</dbReference>
<evidence type="ECO:0000313" key="5">
    <source>
        <dbReference type="Proteomes" id="UP000785200"/>
    </source>
</evidence>
<evidence type="ECO:0000256" key="1">
    <source>
        <dbReference type="ARBA" id="ARBA00022694"/>
    </source>
</evidence>
<dbReference type="EMBL" id="VNKQ01000011">
    <property type="protein sequence ID" value="KAG0648033.1"/>
    <property type="molecule type" value="Genomic_DNA"/>
</dbReference>
<protein>
    <submittedName>
        <fullName evidence="4">tRNA-specific adenosine-34 deaminase subunit TAD3</fullName>
    </submittedName>
</protein>
<proteinExistence type="inferred from homology"/>
<evidence type="ECO:0000313" key="4">
    <source>
        <dbReference type="EMBL" id="KAG0648033.1"/>
    </source>
</evidence>
<dbReference type="PANTHER" id="PTHR11079">
    <property type="entry name" value="CYTOSINE DEAMINASE FAMILY MEMBER"/>
    <property type="match status" value="1"/>
</dbReference>
<dbReference type="GO" id="GO:0008033">
    <property type="term" value="P:tRNA processing"/>
    <property type="evidence" value="ECO:0007669"/>
    <property type="project" value="UniProtKB-KW"/>
</dbReference>
<dbReference type="PROSITE" id="PS51747">
    <property type="entry name" value="CYT_DCMP_DEAMINASES_2"/>
    <property type="match status" value="1"/>
</dbReference>
<dbReference type="InterPro" id="IPR002125">
    <property type="entry name" value="CMP_dCMP_dom"/>
</dbReference>
<keyword evidence="5" id="KW-1185">Reference proteome</keyword>
<reference evidence="4" key="1">
    <citation type="submission" date="2019-07" db="EMBL/GenBank/DDBJ databases">
        <title>Hyphodiscus hymeniophilus genome sequencing and assembly.</title>
        <authorList>
            <person name="Kramer G."/>
            <person name="Nodwell J."/>
        </authorList>
    </citation>
    <scope>NUCLEOTIDE SEQUENCE</scope>
    <source>
        <strain evidence="4">ATCC 34498</strain>
    </source>
</reference>
<dbReference type="AlphaFoldDB" id="A0A9P6VHX2"/>
<dbReference type="InterPro" id="IPR016193">
    <property type="entry name" value="Cytidine_deaminase-like"/>
</dbReference>
<comment type="caution">
    <text evidence="4">The sequence shown here is derived from an EMBL/GenBank/DDBJ whole genome shotgun (WGS) entry which is preliminary data.</text>
</comment>
<dbReference type="Pfam" id="PF00383">
    <property type="entry name" value="dCMP_cyt_deam_1"/>
    <property type="match status" value="1"/>
</dbReference>
<organism evidence="4 5">
    <name type="scientific">Hyphodiscus hymeniophilus</name>
    <dbReference type="NCBI Taxonomy" id="353542"/>
    <lineage>
        <taxon>Eukaryota</taxon>
        <taxon>Fungi</taxon>
        <taxon>Dikarya</taxon>
        <taxon>Ascomycota</taxon>
        <taxon>Pezizomycotina</taxon>
        <taxon>Leotiomycetes</taxon>
        <taxon>Helotiales</taxon>
        <taxon>Hyphodiscaceae</taxon>
        <taxon>Hyphodiscus</taxon>
    </lineage>
</organism>
<dbReference type="GO" id="GO:0052717">
    <property type="term" value="F:tRNA-specific adenosine-34 deaminase activity"/>
    <property type="evidence" value="ECO:0007669"/>
    <property type="project" value="TreeGrafter"/>
</dbReference>
<gene>
    <name evidence="4" type="ORF">D0Z07_5944</name>
</gene>
<dbReference type="SUPFAM" id="SSF53927">
    <property type="entry name" value="Cytidine deaminase-like"/>
    <property type="match status" value="1"/>
</dbReference>
<name>A0A9P6VHX2_9HELO</name>